<keyword evidence="1" id="KW-0433">Leucine-rich repeat</keyword>
<dbReference type="InterPro" id="IPR050836">
    <property type="entry name" value="SDS22/Internalin_LRR"/>
</dbReference>
<comment type="caution">
    <text evidence="4">The sequence shown here is derived from an EMBL/GenBank/DDBJ whole genome shotgun (WGS) entry which is preliminary data.</text>
</comment>
<dbReference type="InterPro" id="IPR014867">
    <property type="entry name" value="Spore_coat_CotH_CotH2/3/7"/>
</dbReference>
<dbReference type="PROSITE" id="PS51450">
    <property type="entry name" value="LRR"/>
    <property type="match status" value="3"/>
</dbReference>
<reference evidence="4 5" key="1">
    <citation type="submission" date="2023-07" db="EMBL/GenBank/DDBJ databases">
        <title>Genomic Encyclopedia of Type Strains, Phase IV (KMG-IV): sequencing the most valuable type-strain genomes for metagenomic binning, comparative biology and taxonomic classification.</title>
        <authorList>
            <person name="Goeker M."/>
        </authorList>
    </citation>
    <scope>NUCLEOTIDE SEQUENCE [LARGE SCALE GENOMIC DNA]</scope>
    <source>
        <strain evidence="4 5">DSM 9768</strain>
    </source>
</reference>
<dbReference type="Pfam" id="PF13287">
    <property type="entry name" value="Fn3_assoc"/>
    <property type="match status" value="1"/>
</dbReference>
<dbReference type="Gene3D" id="3.80.10.10">
    <property type="entry name" value="Ribonuclease Inhibitor"/>
    <property type="match status" value="1"/>
</dbReference>
<dbReference type="Pfam" id="PF12799">
    <property type="entry name" value="LRR_4"/>
    <property type="match status" value="1"/>
</dbReference>
<dbReference type="InterPro" id="IPR025875">
    <property type="entry name" value="Leu-rich_rpt_4"/>
</dbReference>
<dbReference type="EMBL" id="JAUSUG010000006">
    <property type="protein sequence ID" value="MDQ0254432.1"/>
    <property type="molecule type" value="Genomic_DNA"/>
</dbReference>
<accession>A0ABT9ZT62</accession>
<evidence type="ECO:0000256" key="1">
    <source>
        <dbReference type="ARBA" id="ARBA00022614"/>
    </source>
</evidence>
<feature type="domain" description="Bacterial repeat" evidence="3">
    <location>
        <begin position="761"/>
        <end position="813"/>
    </location>
</feature>
<dbReference type="InterPro" id="IPR026876">
    <property type="entry name" value="Fn3_assoc_repeat"/>
</dbReference>
<dbReference type="Pfam" id="PF08757">
    <property type="entry name" value="CotH"/>
    <property type="match status" value="1"/>
</dbReference>
<organism evidence="4 5">
    <name type="scientific">Evansella vedderi</name>
    <dbReference type="NCBI Taxonomy" id="38282"/>
    <lineage>
        <taxon>Bacteria</taxon>
        <taxon>Bacillati</taxon>
        <taxon>Bacillota</taxon>
        <taxon>Bacilli</taxon>
        <taxon>Bacillales</taxon>
        <taxon>Bacillaceae</taxon>
        <taxon>Evansella</taxon>
    </lineage>
</organism>
<dbReference type="SUPFAM" id="SSF52058">
    <property type="entry name" value="L domain-like"/>
    <property type="match status" value="1"/>
</dbReference>
<name>A0ABT9ZT62_9BACI</name>
<evidence type="ECO:0000313" key="4">
    <source>
        <dbReference type="EMBL" id="MDQ0254432.1"/>
    </source>
</evidence>
<dbReference type="InterPro" id="IPR044060">
    <property type="entry name" value="Bacterial_rp_domain"/>
</dbReference>
<dbReference type="RefSeq" id="WP_307324396.1">
    <property type="nucleotide sequence ID" value="NZ_JAUSUG010000006.1"/>
</dbReference>
<dbReference type="Pfam" id="PF18998">
    <property type="entry name" value="Flg_new_2"/>
    <property type="match status" value="1"/>
</dbReference>
<keyword evidence="2" id="KW-0677">Repeat</keyword>
<dbReference type="PANTHER" id="PTHR46652:SF3">
    <property type="entry name" value="LEUCINE-RICH REPEAT-CONTAINING PROTEIN 9"/>
    <property type="match status" value="1"/>
</dbReference>
<dbReference type="InterPro" id="IPR032675">
    <property type="entry name" value="LRR_dom_sf"/>
</dbReference>
<sequence>MIKYQILFLTLVLLFSVGSWNPLSSFTGEKNLVAAQTLFIDGLFRKEITIPDPMLEEAIREELDLPEGMLEAATVKKVESLSLRNRNIQDLRGLEHFTSLLSLNLRGNYIEDITPLMKLKKLEELNLRENKVIDISPLKKLSNLKELNLSYNRVSNIKPLAGLKNLNKKLFLNGNPIVAYSPVFEAYRSIKKTDFQLPVVFSKSGGFYEREVQLELISPYPEAVIYYTLDGSEPDPKGNPERTLTYEEPIFISDRSREPNNLSNIRTATDENSTYWRKPTDHVFKGTVVKAKAITQDGLATETATHTYFVHENMRRKYSLPILSISTDSNNFFDEETGLFVNKNWHNRGKDWEREANMEFYETDGTLGFSQRIGVRVHGAYSSNLSQKPLRLYARSEYGTNLIYYDLFGDESNLIHKRLLLRNSGNDFHYTMFRDALHQRLVKHMNMDTQGSRPVIVFINGEYWGIQNIRERYDKWYLANQYDVDEDDVTIIENDGEFDDGSRDGVEHYKAMISFVENNDLSVDKNYDYVQTLMDVDNFVDYYVAQMYLANTDWLKNNVRLWRYNKGEDPQPRNNSKGDSKVTDVRDGRWRWMLFDTDYGFGIPHGLGVIGGSNVNTNSLELATGDKWFHVLFPAFIKNEDFKVKFINRFSDMLNTAFLPERVLGQMEDFYELYKVEMREHIDRWSIPESYEQWEKEVDVLRRFAEERPGYQWEHLRDFFQLGDKYTISVENHDPAAGTVVVNSILVDESTPGVTDASNWSGYYFGGLPVTITAVPNDGYTFVGWEDNDNNIQDESFEVVLTEDITLKPVFAKEG</sequence>
<evidence type="ECO:0000256" key="2">
    <source>
        <dbReference type="ARBA" id="ARBA00022737"/>
    </source>
</evidence>
<dbReference type="Proteomes" id="UP001230005">
    <property type="component" value="Unassembled WGS sequence"/>
</dbReference>
<proteinExistence type="predicted"/>
<dbReference type="InterPro" id="IPR001611">
    <property type="entry name" value="Leu-rich_rpt"/>
</dbReference>
<gene>
    <name evidence="4" type="ORF">J2S74_001811</name>
</gene>
<dbReference type="PANTHER" id="PTHR46652">
    <property type="entry name" value="LEUCINE-RICH REPEAT AND IQ DOMAIN-CONTAINING PROTEIN 1-RELATED"/>
    <property type="match status" value="1"/>
</dbReference>
<evidence type="ECO:0000313" key="5">
    <source>
        <dbReference type="Proteomes" id="UP001230005"/>
    </source>
</evidence>
<protein>
    <submittedName>
        <fullName evidence="4">Leucine-rich repeat (LRR) protein</fullName>
    </submittedName>
</protein>
<keyword evidence="5" id="KW-1185">Reference proteome</keyword>
<evidence type="ECO:0000259" key="3">
    <source>
        <dbReference type="Pfam" id="PF18998"/>
    </source>
</evidence>